<keyword evidence="2" id="KW-0472">Membrane</keyword>
<dbReference type="EMBL" id="MU001918">
    <property type="protein sequence ID" value="KAF2793679.1"/>
    <property type="molecule type" value="Genomic_DNA"/>
</dbReference>
<dbReference type="OrthoDB" id="3792384at2759"/>
<keyword evidence="2" id="KW-1133">Transmembrane helix</keyword>
<keyword evidence="2" id="KW-0812">Transmembrane</keyword>
<protein>
    <submittedName>
        <fullName evidence="3">Uncharacterized protein</fullName>
    </submittedName>
</protein>
<proteinExistence type="predicted"/>
<dbReference type="Proteomes" id="UP000799757">
    <property type="component" value="Unassembled WGS sequence"/>
</dbReference>
<organism evidence="3 4">
    <name type="scientific">Melanomma pulvis-pyrius CBS 109.77</name>
    <dbReference type="NCBI Taxonomy" id="1314802"/>
    <lineage>
        <taxon>Eukaryota</taxon>
        <taxon>Fungi</taxon>
        <taxon>Dikarya</taxon>
        <taxon>Ascomycota</taxon>
        <taxon>Pezizomycotina</taxon>
        <taxon>Dothideomycetes</taxon>
        <taxon>Pleosporomycetidae</taxon>
        <taxon>Pleosporales</taxon>
        <taxon>Melanommataceae</taxon>
        <taxon>Melanomma</taxon>
    </lineage>
</organism>
<feature type="transmembrane region" description="Helical" evidence="2">
    <location>
        <begin position="94"/>
        <end position="115"/>
    </location>
</feature>
<keyword evidence="4" id="KW-1185">Reference proteome</keyword>
<evidence type="ECO:0000313" key="3">
    <source>
        <dbReference type="EMBL" id="KAF2793679.1"/>
    </source>
</evidence>
<evidence type="ECO:0000256" key="1">
    <source>
        <dbReference type="SAM" id="MobiDB-lite"/>
    </source>
</evidence>
<dbReference type="AlphaFoldDB" id="A0A6A6XB43"/>
<accession>A0A6A6XB43</accession>
<feature type="region of interest" description="Disordered" evidence="1">
    <location>
        <begin position="1"/>
        <end position="84"/>
    </location>
</feature>
<gene>
    <name evidence="3" type="ORF">K505DRAFT_375166</name>
</gene>
<sequence>MNDSSSTAQDQPPPPAIPSYSLYQNYPPDDPPPSYDDATHSSITPLLVGPPPDYGTGYRAGPDYYTGFRPGPVPGASSTASSDTEVTSRSLPEWVGQALVVFCFVFILSALFTLLNDSDGLPDGLPNGLPG</sequence>
<evidence type="ECO:0000313" key="4">
    <source>
        <dbReference type="Proteomes" id="UP000799757"/>
    </source>
</evidence>
<name>A0A6A6XB43_9PLEO</name>
<reference evidence="3" key="1">
    <citation type="journal article" date="2020" name="Stud. Mycol.">
        <title>101 Dothideomycetes genomes: a test case for predicting lifestyles and emergence of pathogens.</title>
        <authorList>
            <person name="Haridas S."/>
            <person name="Albert R."/>
            <person name="Binder M."/>
            <person name="Bloem J."/>
            <person name="Labutti K."/>
            <person name="Salamov A."/>
            <person name="Andreopoulos B."/>
            <person name="Baker S."/>
            <person name="Barry K."/>
            <person name="Bills G."/>
            <person name="Bluhm B."/>
            <person name="Cannon C."/>
            <person name="Castanera R."/>
            <person name="Culley D."/>
            <person name="Daum C."/>
            <person name="Ezra D."/>
            <person name="Gonzalez J."/>
            <person name="Henrissat B."/>
            <person name="Kuo A."/>
            <person name="Liang C."/>
            <person name="Lipzen A."/>
            <person name="Lutzoni F."/>
            <person name="Magnuson J."/>
            <person name="Mondo S."/>
            <person name="Nolan M."/>
            <person name="Ohm R."/>
            <person name="Pangilinan J."/>
            <person name="Park H.-J."/>
            <person name="Ramirez L."/>
            <person name="Alfaro M."/>
            <person name="Sun H."/>
            <person name="Tritt A."/>
            <person name="Yoshinaga Y."/>
            <person name="Zwiers L.-H."/>
            <person name="Turgeon B."/>
            <person name="Goodwin S."/>
            <person name="Spatafora J."/>
            <person name="Crous P."/>
            <person name="Grigoriev I."/>
        </authorList>
    </citation>
    <scope>NUCLEOTIDE SEQUENCE</scope>
    <source>
        <strain evidence="3">CBS 109.77</strain>
    </source>
</reference>
<evidence type="ECO:0000256" key="2">
    <source>
        <dbReference type="SAM" id="Phobius"/>
    </source>
</evidence>
<feature type="compositionally biased region" description="Polar residues" evidence="1">
    <location>
        <begin position="1"/>
        <end position="10"/>
    </location>
</feature>